<protein>
    <recommendedName>
        <fullName evidence="3">Uridine kinase</fullName>
    </recommendedName>
</protein>
<accession>A0AAE3ZUT8</accession>
<evidence type="ECO:0000313" key="1">
    <source>
        <dbReference type="EMBL" id="MDR7326287.1"/>
    </source>
</evidence>
<dbReference type="Proteomes" id="UP001183629">
    <property type="component" value="Unassembled WGS sequence"/>
</dbReference>
<evidence type="ECO:0000313" key="2">
    <source>
        <dbReference type="Proteomes" id="UP001183629"/>
    </source>
</evidence>
<comment type="caution">
    <text evidence="1">The sequence shown here is derived from an EMBL/GenBank/DDBJ whole genome shotgun (WGS) entry which is preliminary data.</text>
</comment>
<dbReference type="RefSeq" id="WP_310421717.1">
    <property type="nucleotide sequence ID" value="NZ_JAVDYC010000001.1"/>
</dbReference>
<dbReference type="EMBL" id="JAVDYC010000001">
    <property type="protein sequence ID" value="MDR7326287.1"/>
    <property type="molecule type" value="Genomic_DNA"/>
</dbReference>
<gene>
    <name evidence="1" type="ORF">J2S44_006537</name>
</gene>
<evidence type="ECO:0008006" key="3">
    <source>
        <dbReference type="Google" id="ProtNLM"/>
    </source>
</evidence>
<reference evidence="1 2" key="1">
    <citation type="submission" date="2023-07" db="EMBL/GenBank/DDBJ databases">
        <title>Sequencing the genomes of 1000 actinobacteria strains.</title>
        <authorList>
            <person name="Klenk H.-P."/>
        </authorList>
    </citation>
    <scope>NUCLEOTIDE SEQUENCE [LARGE SCALE GENOMIC DNA]</scope>
    <source>
        <strain evidence="1 2">DSM 44711</strain>
    </source>
</reference>
<dbReference type="Gene3D" id="3.40.50.300">
    <property type="entry name" value="P-loop containing nucleotide triphosphate hydrolases"/>
    <property type="match status" value="1"/>
</dbReference>
<dbReference type="AlphaFoldDB" id="A0AAE3ZUT8"/>
<dbReference type="InterPro" id="IPR027417">
    <property type="entry name" value="P-loop_NTPase"/>
</dbReference>
<organism evidence="1 2">
    <name type="scientific">Catenuloplanes niger</name>
    <dbReference type="NCBI Taxonomy" id="587534"/>
    <lineage>
        <taxon>Bacteria</taxon>
        <taxon>Bacillati</taxon>
        <taxon>Actinomycetota</taxon>
        <taxon>Actinomycetes</taxon>
        <taxon>Micromonosporales</taxon>
        <taxon>Micromonosporaceae</taxon>
        <taxon>Catenuloplanes</taxon>
    </lineage>
</organism>
<sequence>MMIRPISPAKLVAELADRLAADAPGGRLRVAVDGPASAGPDPLAAALVDPLRVRGRAAVHVPASGFLRPASLRFEFGRHNPDAFYEGWLDEAGLMREVLDPVDPGRILPSLWDPVTDRATRAPYRELPADGIVLVSGQFLLGGLLAFDVAVHLTQSAAALARRTPASELWTVPAFARYDDEVAPATFADVVVRMDDPRHPALVENA</sequence>
<name>A0AAE3ZUT8_9ACTN</name>
<keyword evidence="2" id="KW-1185">Reference proteome</keyword>
<proteinExistence type="predicted"/>